<name>A0AAV1QWR7_9ROSI</name>
<dbReference type="AlphaFoldDB" id="A0AAV1QWR7"/>
<comment type="caution">
    <text evidence="1">The sequence shown here is derived from an EMBL/GenBank/DDBJ whole genome shotgun (WGS) entry which is preliminary data.</text>
</comment>
<protein>
    <submittedName>
        <fullName evidence="1">Uncharacterized protein</fullName>
    </submittedName>
</protein>
<dbReference type="EMBL" id="CAWUPB010000850">
    <property type="protein sequence ID" value="CAK7325504.1"/>
    <property type="molecule type" value="Genomic_DNA"/>
</dbReference>
<reference evidence="1 2" key="1">
    <citation type="submission" date="2024-01" db="EMBL/GenBank/DDBJ databases">
        <authorList>
            <person name="Waweru B."/>
        </authorList>
    </citation>
    <scope>NUCLEOTIDE SEQUENCE [LARGE SCALE GENOMIC DNA]</scope>
</reference>
<organism evidence="1 2">
    <name type="scientific">Dovyalis caffra</name>
    <dbReference type="NCBI Taxonomy" id="77055"/>
    <lineage>
        <taxon>Eukaryota</taxon>
        <taxon>Viridiplantae</taxon>
        <taxon>Streptophyta</taxon>
        <taxon>Embryophyta</taxon>
        <taxon>Tracheophyta</taxon>
        <taxon>Spermatophyta</taxon>
        <taxon>Magnoliopsida</taxon>
        <taxon>eudicotyledons</taxon>
        <taxon>Gunneridae</taxon>
        <taxon>Pentapetalae</taxon>
        <taxon>rosids</taxon>
        <taxon>fabids</taxon>
        <taxon>Malpighiales</taxon>
        <taxon>Salicaceae</taxon>
        <taxon>Flacourtieae</taxon>
        <taxon>Dovyalis</taxon>
    </lineage>
</organism>
<sequence length="120" mass="13914">MNGRFCSRSTSMQHEWAIQFMWSQQRACEGKTTVPVRGAGRGRLLQLRRNGMVCTVHQKVEDINTFFAIAEEEKHHQHLNLKANKNAETASRLLSRHRRSRTQFCKQPCDDGDDIKLKMS</sequence>
<keyword evidence="2" id="KW-1185">Reference proteome</keyword>
<dbReference type="Proteomes" id="UP001314170">
    <property type="component" value="Unassembled WGS sequence"/>
</dbReference>
<proteinExistence type="predicted"/>
<gene>
    <name evidence="1" type="ORF">DCAF_LOCUS3182</name>
</gene>
<evidence type="ECO:0000313" key="1">
    <source>
        <dbReference type="EMBL" id="CAK7325504.1"/>
    </source>
</evidence>
<evidence type="ECO:0000313" key="2">
    <source>
        <dbReference type="Proteomes" id="UP001314170"/>
    </source>
</evidence>
<accession>A0AAV1QWR7</accession>